<dbReference type="GO" id="GO:0042910">
    <property type="term" value="F:xenobiotic transmembrane transporter activity"/>
    <property type="evidence" value="ECO:0007669"/>
    <property type="project" value="TreeGrafter"/>
</dbReference>
<dbReference type="NCBIfam" id="NF000282">
    <property type="entry name" value="RND_permease_1"/>
    <property type="match status" value="1"/>
</dbReference>
<evidence type="ECO:0000256" key="7">
    <source>
        <dbReference type="ARBA" id="ARBA00022989"/>
    </source>
</evidence>
<dbReference type="GO" id="GO:0009636">
    <property type="term" value="P:response to toxic substance"/>
    <property type="evidence" value="ECO:0007669"/>
    <property type="project" value="UniProtKB-ARBA"/>
</dbReference>
<dbReference type="EMBL" id="CP002581">
    <property type="protein sequence ID" value="AJK49497.1"/>
    <property type="molecule type" value="Genomic_DNA"/>
</dbReference>
<dbReference type="AlphaFoldDB" id="A0A0B6RVX9"/>
<evidence type="ECO:0000256" key="1">
    <source>
        <dbReference type="ARBA" id="ARBA00004429"/>
    </source>
</evidence>
<reference evidence="10 11" key="2">
    <citation type="journal article" date="2016" name="Appl. Microbiol. Biotechnol.">
        <title>Mutations improving production and secretion of extracellular lipase by Burkholderia glumae PG1.</title>
        <authorList>
            <person name="Knapp A."/>
            <person name="Voget S."/>
            <person name="Gao R."/>
            <person name="Zaburannyi N."/>
            <person name="Krysciak D."/>
            <person name="Breuer M."/>
            <person name="Hauer B."/>
            <person name="Streit W.R."/>
            <person name="Muller R."/>
            <person name="Daniel R."/>
            <person name="Jaeger K.E."/>
        </authorList>
    </citation>
    <scope>NUCLEOTIDE SEQUENCE [LARGE SCALE GENOMIC DNA]</scope>
    <source>
        <strain evidence="10 11">PG1</strain>
    </source>
</reference>
<dbReference type="InterPro" id="IPR001036">
    <property type="entry name" value="Acrflvin-R"/>
</dbReference>
<dbReference type="FunFam" id="3.30.70.1430:FF:000001">
    <property type="entry name" value="Efflux pump membrane transporter"/>
    <property type="match status" value="1"/>
</dbReference>
<evidence type="ECO:0000256" key="3">
    <source>
        <dbReference type="ARBA" id="ARBA00022448"/>
    </source>
</evidence>
<proteinExistence type="inferred from homology"/>
<reference evidence="11" key="1">
    <citation type="submission" date="2011-03" db="EMBL/GenBank/DDBJ databases">
        <authorList>
            <person name="Voget S."/>
            <person name="Streit W.R."/>
            <person name="Jaeger K.E."/>
            <person name="Daniel R."/>
        </authorList>
    </citation>
    <scope>NUCLEOTIDE SEQUENCE [LARGE SCALE GENOMIC DNA]</scope>
    <source>
        <strain evidence="11">PG1</strain>
    </source>
</reference>
<dbReference type="SUPFAM" id="SSF82693">
    <property type="entry name" value="Multidrug efflux transporter AcrB pore domain, PN1, PN2, PC1 and PC2 subdomains"/>
    <property type="match status" value="3"/>
</dbReference>
<accession>A0A0B6RVX9</accession>
<evidence type="ECO:0000256" key="2">
    <source>
        <dbReference type="ARBA" id="ARBA00010942"/>
    </source>
</evidence>
<dbReference type="Proteomes" id="UP000031838">
    <property type="component" value="Chromosome 2"/>
</dbReference>
<dbReference type="FunFam" id="3.30.2090.10:FF:000001">
    <property type="entry name" value="Efflux pump membrane transporter"/>
    <property type="match status" value="1"/>
</dbReference>
<feature type="transmembrane region" description="Helical" evidence="9">
    <location>
        <begin position="548"/>
        <end position="567"/>
    </location>
</feature>
<dbReference type="PANTHER" id="PTHR32063">
    <property type="match status" value="1"/>
</dbReference>
<dbReference type="Pfam" id="PF00873">
    <property type="entry name" value="ACR_tran"/>
    <property type="match status" value="1"/>
</dbReference>
<dbReference type="Gene3D" id="3.30.70.1320">
    <property type="entry name" value="Multidrug efflux transporter AcrB pore domain like"/>
    <property type="match status" value="1"/>
</dbReference>
<dbReference type="HOGENOM" id="CLU_002755_1_1_4"/>
<dbReference type="SUPFAM" id="SSF82866">
    <property type="entry name" value="Multidrug efflux transporter AcrB transmembrane domain"/>
    <property type="match status" value="2"/>
</dbReference>
<feature type="transmembrane region" description="Helical" evidence="9">
    <location>
        <begin position="905"/>
        <end position="925"/>
    </location>
</feature>
<dbReference type="FunFam" id="1.20.1640.10:FF:000001">
    <property type="entry name" value="Efflux pump membrane transporter"/>
    <property type="match status" value="1"/>
</dbReference>
<feature type="transmembrane region" description="Helical" evidence="9">
    <location>
        <begin position="369"/>
        <end position="390"/>
    </location>
</feature>
<keyword evidence="4" id="KW-1003">Cell membrane</keyword>
<feature type="transmembrane region" description="Helical" evidence="9">
    <location>
        <begin position="878"/>
        <end position="898"/>
    </location>
</feature>
<feature type="transmembrane region" description="Helical" evidence="9">
    <location>
        <begin position="1012"/>
        <end position="1034"/>
    </location>
</feature>
<sequence>MDFSKFFIDRPIFAVVLSIIIFAVGLIAIPLLPSGEYPEVVPPSVVVHANYPGANPKEIAESVAEPLEEAINGVEGIMYMKSVAASDGSLQVVVTFQPNVDPDTAAVRVQNRVSQALTRLPDEVRQYGVTTQKQSPTPLMYVSLYSPDGSRDSLYLRNYLTLHVKDELSRIPGIGDVSLNGSGDYAMRIWLDPNRLASRGLTTADVMAAVREQNVQVSAGQLGAEPAPKHNDFLTSINVRGRLRSPQEFGAIVLKSGTDGQVVRLSDVARVELGADNYTLRSFFNDKSSAVTGIFLSPGANSLQVANAVYAKLDELSKRFPSGVAYRPVWDPTVFVRDSIRAVQHTLIEAVVLVVLVVILFLQTWRASIIPLVAVPVSVIGTFAGLYLLGYSINTLTLFGLVLAIGIVVDDAIVVVENVERNIAQGHSPREAAHRAMKEVSGPIVAIALVLCAVFVPMSFLSGVTGQFYKQFAVTIAISTVISAINSLTLSPALAARLLEPHGAPKDALARAIERGFGWLFRPFNRFFERSSTRYHGVVARSLGRRGAVFVVYVALLGATVLLFRAVPGGFIPLQDKLYLYTGAKLPEGASLARTSAVAARMQQIAHEAEGVEMVQGFAGLNALQQTTTPNVTASYVILKPFDERKRGAGQISAELNRRFSAIKDGFVYALMPPPIQGLGNGSGYSLYLEDRAGLGYGALQNALSAFQARVAQTPGMHYPVSSYQANIPQLEINVDRVKAKAQGVALTDLFDTLQVYLGSAYVNDFNLFGRVYRVMAQADTPFRQSADDIANLRTRNAAGEMVPIGSMVSVTPAFGPDPVIRYNGYPAADLIGEADPKVMSSAQVIAKLQQIAKETLPPGITLEWTDLSYQQVTQSNAAVVVFPLAVMLVFLVLAALYESWTLPLAVILIVPVCMCAALFGVWLSGGDNNVFVQVGLVVLMGLACKNAILIVEFARELEIQGRSIVGAALEACRLRLRPIVMTSVAFIAGSVPLLIGSGAGSEVRAATGVTVFSGMLGVTLFGLFLTPVFYVAIRTLASRRPAAWHEPGASAPAVSQEVAQ</sequence>
<feature type="transmembrane region" description="Helical" evidence="9">
    <location>
        <begin position="396"/>
        <end position="419"/>
    </location>
</feature>
<evidence type="ECO:0000256" key="4">
    <source>
        <dbReference type="ARBA" id="ARBA00022475"/>
    </source>
</evidence>
<keyword evidence="8 9" id="KW-0472">Membrane</keyword>
<evidence type="ECO:0000256" key="9">
    <source>
        <dbReference type="RuleBase" id="RU364070"/>
    </source>
</evidence>
<keyword evidence="3 9" id="KW-0813">Transport</keyword>
<evidence type="ECO:0000256" key="8">
    <source>
        <dbReference type="ARBA" id="ARBA00023136"/>
    </source>
</evidence>
<dbReference type="RefSeq" id="WP_042627935.1">
    <property type="nucleotide sequence ID" value="NZ_CP002581.1"/>
</dbReference>
<dbReference type="KEGG" id="bgp:BGL_2c14300"/>
<keyword evidence="5 9" id="KW-0997">Cell inner membrane</keyword>
<dbReference type="InterPro" id="IPR027463">
    <property type="entry name" value="AcrB_DN_DC_subdom"/>
</dbReference>
<evidence type="ECO:0000256" key="5">
    <source>
        <dbReference type="ARBA" id="ARBA00022519"/>
    </source>
</evidence>
<dbReference type="GO" id="GO:0005886">
    <property type="term" value="C:plasma membrane"/>
    <property type="evidence" value="ECO:0007669"/>
    <property type="project" value="UniProtKB-SubCell"/>
</dbReference>
<dbReference type="PRINTS" id="PR00702">
    <property type="entry name" value="ACRIFLAVINRP"/>
</dbReference>
<dbReference type="SUPFAM" id="SSF82714">
    <property type="entry name" value="Multidrug efflux transporter AcrB TolC docking domain, DN and DC subdomains"/>
    <property type="match status" value="2"/>
</dbReference>
<dbReference type="NCBIfam" id="TIGR00915">
    <property type="entry name" value="2A0602"/>
    <property type="match status" value="1"/>
</dbReference>
<dbReference type="Gene3D" id="1.20.1640.10">
    <property type="entry name" value="Multidrug efflux transporter AcrB transmembrane domain"/>
    <property type="match status" value="2"/>
</dbReference>
<feature type="transmembrane region" description="Helical" evidence="9">
    <location>
        <begin position="472"/>
        <end position="496"/>
    </location>
</feature>
<dbReference type="Gene3D" id="3.30.70.1430">
    <property type="entry name" value="Multidrug efflux transporter AcrB pore domain"/>
    <property type="match status" value="2"/>
</dbReference>
<gene>
    <name evidence="10" type="primary">bepE</name>
    <name evidence="10" type="ORF">BGL_2c14300</name>
</gene>
<evidence type="ECO:0000313" key="10">
    <source>
        <dbReference type="EMBL" id="AJK49497.1"/>
    </source>
</evidence>
<evidence type="ECO:0000256" key="6">
    <source>
        <dbReference type="ARBA" id="ARBA00022692"/>
    </source>
</evidence>
<feature type="transmembrane region" description="Helical" evidence="9">
    <location>
        <begin position="342"/>
        <end position="362"/>
    </location>
</feature>
<dbReference type="Gene3D" id="3.30.70.1440">
    <property type="entry name" value="Multidrug efflux transporter AcrB pore domain"/>
    <property type="match status" value="1"/>
</dbReference>
<keyword evidence="11" id="KW-1185">Reference proteome</keyword>
<evidence type="ECO:0000313" key="11">
    <source>
        <dbReference type="Proteomes" id="UP000031838"/>
    </source>
</evidence>
<name>A0A0B6RVX9_BURPL</name>
<organism evidence="10 11">
    <name type="scientific">Burkholderia plantarii</name>
    <dbReference type="NCBI Taxonomy" id="41899"/>
    <lineage>
        <taxon>Bacteria</taxon>
        <taxon>Pseudomonadati</taxon>
        <taxon>Pseudomonadota</taxon>
        <taxon>Betaproteobacteria</taxon>
        <taxon>Burkholderiales</taxon>
        <taxon>Burkholderiaceae</taxon>
        <taxon>Burkholderia</taxon>
    </lineage>
</organism>
<dbReference type="GO" id="GO:0015562">
    <property type="term" value="F:efflux transmembrane transporter activity"/>
    <property type="evidence" value="ECO:0007669"/>
    <property type="project" value="InterPro"/>
</dbReference>
<protein>
    <recommendedName>
        <fullName evidence="9">Efflux pump membrane transporter</fullName>
    </recommendedName>
</protein>
<keyword evidence="7 9" id="KW-1133">Transmembrane helix</keyword>
<dbReference type="PANTHER" id="PTHR32063:SF11">
    <property type="entry name" value="CATION OR DRUG EFFLUX SYSTEM PROTEIN"/>
    <property type="match status" value="1"/>
</dbReference>
<keyword evidence="6 9" id="KW-0812">Transmembrane</keyword>
<dbReference type="Gene3D" id="3.30.2090.10">
    <property type="entry name" value="Multidrug efflux transporter AcrB TolC docking domain, DN and DC subdomains"/>
    <property type="match status" value="2"/>
</dbReference>
<feature type="transmembrane region" description="Helical" evidence="9">
    <location>
        <begin position="980"/>
        <end position="1000"/>
    </location>
</feature>
<comment type="subcellular location">
    <subcellularLocation>
        <location evidence="1 9">Cell inner membrane</location>
        <topology evidence="1 9">Multi-pass membrane protein</topology>
    </subcellularLocation>
</comment>
<feature type="transmembrane region" description="Helical" evidence="9">
    <location>
        <begin position="440"/>
        <end position="460"/>
    </location>
</feature>
<dbReference type="InterPro" id="IPR004764">
    <property type="entry name" value="MdtF-like"/>
</dbReference>
<comment type="similarity">
    <text evidence="2 9">Belongs to the resistance-nodulation-cell division (RND) (TC 2.A.6) family.</text>
</comment>
<feature type="transmembrane region" description="Helical" evidence="9">
    <location>
        <begin position="931"/>
        <end position="955"/>
    </location>
</feature>
<feature type="transmembrane region" description="Helical" evidence="9">
    <location>
        <begin position="12"/>
        <end position="32"/>
    </location>
</feature>